<dbReference type="OrthoDB" id="4067935at2759"/>
<proteinExistence type="predicted"/>
<sequence>MMTNESKKSEIARISPRNSQILKEIIHILNNSLGRALREFIDIIYESILYGNTTDKVLRSVFLDQLKCIGEALNQLSDTKVVVGVLEKTRRIHLKLMDFLNKLSDEINSFEDIIVKHLKNFSLTFQSFKLLNSIVEDLIDDALISGISDDKIFQVKNNLKLIKRIKEFIKFNSDWLEAMMVESIAFKEYLIIEVKIFKNNIKMGELIKDKEFVVRNEDFQKFLTIRKSRLKIL</sequence>
<name>G0VIW7_NAUCA</name>
<dbReference type="InParanoid" id="G0VIW7"/>
<dbReference type="HOGENOM" id="CLU_1190179_0_0_1"/>
<organism evidence="1 2">
    <name type="scientific">Naumovozyma castellii</name>
    <name type="common">Yeast</name>
    <name type="synonym">Saccharomyces castellii</name>
    <dbReference type="NCBI Taxonomy" id="27288"/>
    <lineage>
        <taxon>Eukaryota</taxon>
        <taxon>Fungi</taxon>
        <taxon>Dikarya</taxon>
        <taxon>Ascomycota</taxon>
        <taxon>Saccharomycotina</taxon>
        <taxon>Saccharomycetes</taxon>
        <taxon>Saccharomycetales</taxon>
        <taxon>Saccharomycetaceae</taxon>
        <taxon>Naumovozyma</taxon>
    </lineage>
</organism>
<dbReference type="KEGG" id="ncs:NCAS_0H01340"/>
<evidence type="ECO:0000313" key="2">
    <source>
        <dbReference type="Proteomes" id="UP000001640"/>
    </source>
</evidence>
<reference evidence="1 2" key="1">
    <citation type="journal article" date="2011" name="Proc. Natl. Acad. Sci. U.S.A.">
        <title>Evolutionary erosion of yeast sex chromosomes by mating-type switching accidents.</title>
        <authorList>
            <person name="Gordon J.L."/>
            <person name="Armisen D."/>
            <person name="Proux-Wera E."/>
            <person name="Oheigeartaigh S.S."/>
            <person name="Byrne K.P."/>
            <person name="Wolfe K.H."/>
        </authorList>
    </citation>
    <scope>NUCLEOTIDE SEQUENCE [LARGE SCALE GENOMIC DNA]</scope>
    <source>
        <strain evidence="2">ATCC 76901 / BCRC 22586 / CBS 4309 / NBRC 1992 / NRRL Y-12630</strain>
    </source>
</reference>
<dbReference type="EMBL" id="HE576759">
    <property type="protein sequence ID" value="CCC71444.1"/>
    <property type="molecule type" value="Genomic_DNA"/>
</dbReference>
<protein>
    <submittedName>
        <fullName evidence="1">Uncharacterized protein</fullName>
    </submittedName>
</protein>
<reference key="2">
    <citation type="submission" date="2011-08" db="EMBL/GenBank/DDBJ databases">
        <title>Genome sequence of Naumovozyma castellii.</title>
        <authorList>
            <person name="Gordon J.L."/>
            <person name="Armisen D."/>
            <person name="Proux-Wera E."/>
            <person name="OhEigeartaigh S.S."/>
            <person name="Byrne K.P."/>
            <person name="Wolfe K.H."/>
        </authorList>
    </citation>
    <scope>NUCLEOTIDE SEQUENCE</scope>
    <source>
        <strain>Type strain:CBS 4309</strain>
    </source>
</reference>
<accession>G0VIW7</accession>
<keyword evidence="2" id="KW-1185">Reference proteome</keyword>
<dbReference type="RefSeq" id="XP_003677793.1">
    <property type="nucleotide sequence ID" value="XM_003677745.1"/>
</dbReference>
<dbReference type="OMA" id="IHEILIM"/>
<gene>
    <name evidence="1" type="primary">NCAS0H01340</name>
    <name evidence="1" type="ordered locus">NCAS_0H01340</name>
</gene>
<dbReference type="Proteomes" id="UP000001640">
    <property type="component" value="Chromosome 8"/>
</dbReference>
<dbReference type="GeneID" id="96905123"/>
<evidence type="ECO:0000313" key="1">
    <source>
        <dbReference type="EMBL" id="CCC71444.1"/>
    </source>
</evidence>
<dbReference type="AlphaFoldDB" id="G0VIW7"/>